<keyword evidence="1" id="KW-0645">Protease</keyword>
<evidence type="ECO:0000259" key="3">
    <source>
        <dbReference type="PROSITE" id="PS50994"/>
    </source>
</evidence>
<reference evidence="4 5" key="1">
    <citation type="journal article" date="2016" name="Sci. Rep.">
        <title>The Dendrobium catenatum Lindl. genome sequence provides insights into polysaccharide synthase, floral development and adaptive evolution.</title>
        <authorList>
            <person name="Zhang G.Q."/>
            <person name="Xu Q."/>
            <person name="Bian C."/>
            <person name="Tsai W.C."/>
            <person name="Yeh C.M."/>
            <person name="Liu K.W."/>
            <person name="Yoshida K."/>
            <person name="Zhang L.S."/>
            <person name="Chang S.B."/>
            <person name="Chen F."/>
            <person name="Shi Y."/>
            <person name="Su Y.Y."/>
            <person name="Zhang Y.Q."/>
            <person name="Chen L.J."/>
            <person name="Yin Y."/>
            <person name="Lin M."/>
            <person name="Huang H."/>
            <person name="Deng H."/>
            <person name="Wang Z.W."/>
            <person name="Zhu S.L."/>
            <person name="Zhao X."/>
            <person name="Deng C."/>
            <person name="Niu S.C."/>
            <person name="Huang J."/>
            <person name="Wang M."/>
            <person name="Liu G.H."/>
            <person name="Yang H.J."/>
            <person name="Xiao X.J."/>
            <person name="Hsiao Y.Y."/>
            <person name="Wu W.L."/>
            <person name="Chen Y.Y."/>
            <person name="Mitsuda N."/>
            <person name="Ohme-Takagi M."/>
            <person name="Luo Y.B."/>
            <person name="Van de Peer Y."/>
            <person name="Liu Z.J."/>
        </authorList>
    </citation>
    <scope>NUCLEOTIDE SEQUENCE [LARGE SCALE GENOMIC DNA]</scope>
    <source>
        <tissue evidence="4">The whole plant</tissue>
    </source>
</reference>
<gene>
    <name evidence="4" type="ORF">MA16_Dca021859</name>
</gene>
<dbReference type="InterPro" id="IPR054722">
    <property type="entry name" value="PolX-like_BBD"/>
</dbReference>
<reference evidence="4 5" key="2">
    <citation type="journal article" date="2017" name="Nature">
        <title>The Apostasia genome and the evolution of orchids.</title>
        <authorList>
            <person name="Zhang G.Q."/>
            <person name="Liu K.W."/>
            <person name="Li Z."/>
            <person name="Lohaus R."/>
            <person name="Hsiao Y.Y."/>
            <person name="Niu S.C."/>
            <person name="Wang J.Y."/>
            <person name="Lin Y.C."/>
            <person name="Xu Q."/>
            <person name="Chen L.J."/>
            <person name="Yoshida K."/>
            <person name="Fujiwara S."/>
            <person name="Wang Z.W."/>
            <person name="Zhang Y.Q."/>
            <person name="Mitsuda N."/>
            <person name="Wang M."/>
            <person name="Liu G.H."/>
            <person name="Pecoraro L."/>
            <person name="Huang H.X."/>
            <person name="Xiao X.J."/>
            <person name="Lin M."/>
            <person name="Wu X.Y."/>
            <person name="Wu W.L."/>
            <person name="Chen Y.Y."/>
            <person name="Chang S.B."/>
            <person name="Sakamoto S."/>
            <person name="Ohme-Takagi M."/>
            <person name="Yagi M."/>
            <person name="Zeng S.J."/>
            <person name="Shen C.Y."/>
            <person name="Yeh C.M."/>
            <person name="Luo Y.B."/>
            <person name="Tsai W.C."/>
            <person name="Van de Peer Y."/>
            <person name="Liu Z.J."/>
        </authorList>
    </citation>
    <scope>NUCLEOTIDE SEQUENCE [LARGE SCALE GENOMIC DNA]</scope>
    <source>
        <tissue evidence="4">The whole plant</tissue>
    </source>
</reference>
<dbReference type="InterPro" id="IPR001584">
    <property type="entry name" value="Integrase_cat-core"/>
</dbReference>
<proteinExistence type="predicted"/>
<evidence type="ECO:0000256" key="2">
    <source>
        <dbReference type="SAM" id="MobiDB-lite"/>
    </source>
</evidence>
<dbReference type="Pfam" id="PF13976">
    <property type="entry name" value="gag_pre-integrs"/>
    <property type="match status" value="1"/>
</dbReference>
<dbReference type="Pfam" id="PF25597">
    <property type="entry name" value="SH3_retrovirus"/>
    <property type="match status" value="1"/>
</dbReference>
<sequence length="802" mass="88919">MTSSAASHLGDPSDMADLPDPVIPTALKFVVTNLKTIVSVQLAADNYLIWKAQIVKILRANRFERFLDSTQIPPPSVSSHSDGTSNPSQNQWILTDQILAAALCSTISPSILPYVVNLDSTAAIWTTLENRFQATNRSKVIQLKNSLHNISLKNQTITEYLSEIKNIVDQISASGAAVDTEDIILYILNGLPPSYQSFKTAIRTMLTPLSLDQLYPLLLSEEINIASDSARVNSAPDNTTALFTYRGRGRRSRGKSSNQASNSTRQPSTNPVICQICSKRGHSATACWHRLDLQYTPQPSPAQPRALAASSETNYANWFLDSGATNHLTNSLDNMSLSNSYHGSDTVTVGDGRSVNIANTGTGLLPTPNRKLSLSQILHTPFLHYNLLSISKLTKDNNISICFDSSGFRIKDQTTHQTLLQGPCENGLYPVRIPPSSSSDVALAAVKATTVTWHHRLGHPNDRVLTYIAKCNPSLSIRNAQFSCSSCQQAKAHKLVFPNSITRHSSILSLIHCDVWGPAPVPSVQGYRYYVLFVDDYSRFSWLFPMKFKSEVYNIFVLFKNQIEKYSSQTIKCLRSDGGTEFLNHDFKSFLRNNGIAHQVSCPYTPEQNGVAERKHRHIIETTRTLLTTASVPFKFWPDAALTAVYLINRLPTPNINQLTPFEMLHNSKPNYSHLRVFGCACFPLSPPHTRHKLQNKSKLSIFLGYSDTYKGYKCLDPVTNKFLMSRNLTFDENQFPFSTFTTDSHTSTDRARRASEAVAGNDAGSDAGARCDAGERGCRGQRRGQSCKRVSGLTRQPARSV</sequence>
<feature type="domain" description="Integrase catalytic" evidence="3">
    <location>
        <begin position="494"/>
        <end position="669"/>
    </location>
</feature>
<dbReference type="GO" id="GO:0008233">
    <property type="term" value="F:peptidase activity"/>
    <property type="evidence" value="ECO:0007669"/>
    <property type="project" value="UniProtKB-KW"/>
</dbReference>
<dbReference type="InterPro" id="IPR025724">
    <property type="entry name" value="GAG-pre-integrase_dom"/>
</dbReference>
<name>A0A2I0X6C6_9ASPA</name>
<dbReference type="Pfam" id="PF00665">
    <property type="entry name" value="rve"/>
    <property type="match status" value="1"/>
</dbReference>
<dbReference type="Pfam" id="PF14223">
    <property type="entry name" value="Retrotran_gag_2"/>
    <property type="match status" value="1"/>
</dbReference>
<dbReference type="PROSITE" id="PS50994">
    <property type="entry name" value="INTEGRASE"/>
    <property type="match status" value="1"/>
</dbReference>
<evidence type="ECO:0000313" key="4">
    <source>
        <dbReference type="EMBL" id="PKU83464.1"/>
    </source>
</evidence>
<dbReference type="Gene3D" id="3.30.420.10">
    <property type="entry name" value="Ribonuclease H-like superfamily/Ribonuclease H"/>
    <property type="match status" value="1"/>
</dbReference>
<evidence type="ECO:0000256" key="1">
    <source>
        <dbReference type="ARBA" id="ARBA00022670"/>
    </source>
</evidence>
<accession>A0A2I0X6C6</accession>
<evidence type="ECO:0000313" key="5">
    <source>
        <dbReference type="Proteomes" id="UP000233837"/>
    </source>
</evidence>
<feature type="compositionally biased region" description="Polar residues" evidence="2">
    <location>
        <begin position="258"/>
        <end position="270"/>
    </location>
</feature>
<organism evidence="4 5">
    <name type="scientific">Dendrobium catenatum</name>
    <dbReference type="NCBI Taxonomy" id="906689"/>
    <lineage>
        <taxon>Eukaryota</taxon>
        <taxon>Viridiplantae</taxon>
        <taxon>Streptophyta</taxon>
        <taxon>Embryophyta</taxon>
        <taxon>Tracheophyta</taxon>
        <taxon>Spermatophyta</taxon>
        <taxon>Magnoliopsida</taxon>
        <taxon>Liliopsida</taxon>
        <taxon>Asparagales</taxon>
        <taxon>Orchidaceae</taxon>
        <taxon>Epidendroideae</taxon>
        <taxon>Malaxideae</taxon>
        <taxon>Dendrobiinae</taxon>
        <taxon>Dendrobium</taxon>
    </lineage>
</organism>
<dbReference type="GO" id="GO:0006508">
    <property type="term" value="P:proteolysis"/>
    <property type="evidence" value="ECO:0007669"/>
    <property type="project" value="UniProtKB-KW"/>
</dbReference>
<feature type="compositionally biased region" description="Basic and acidic residues" evidence="2">
    <location>
        <begin position="747"/>
        <end position="756"/>
    </location>
</feature>
<feature type="region of interest" description="Disordered" evidence="2">
    <location>
        <begin position="742"/>
        <end position="802"/>
    </location>
</feature>
<dbReference type="PANTHER" id="PTHR42648:SF26">
    <property type="entry name" value="INTEGRASE CATALYTIC DOMAIN-CONTAINING PROTEIN"/>
    <property type="match status" value="1"/>
</dbReference>
<dbReference type="InterPro" id="IPR012337">
    <property type="entry name" value="RNaseH-like_sf"/>
</dbReference>
<dbReference type="InterPro" id="IPR039537">
    <property type="entry name" value="Retrotran_Ty1/copia-like"/>
</dbReference>
<keyword evidence="1" id="KW-0378">Hydrolase</keyword>
<dbReference type="InterPro" id="IPR057670">
    <property type="entry name" value="SH3_retrovirus"/>
</dbReference>
<keyword evidence="5" id="KW-1185">Reference proteome</keyword>
<dbReference type="SUPFAM" id="SSF53098">
    <property type="entry name" value="Ribonuclease H-like"/>
    <property type="match status" value="1"/>
</dbReference>
<dbReference type="AlphaFoldDB" id="A0A2I0X6C6"/>
<dbReference type="Proteomes" id="UP000233837">
    <property type="component" value="Unassembled WGS sequence"/>
</dbReference>
<feature type="region of interest" description="Disordered" evidence="2">
    <location>
        <begin position="242"/>
        <end position="270"/>
    </location>
</feature>
<dbReference type="GO" id="GO:0015074">
    <property type="term" value="P:DNA integration"/>
    <property type="evidence" value="ECO:0007669"/>
    <property type="project" value="InterPro"/>
</dbReference>
<dbReference type="EMBL" id="KZ502110">
    <property type="protein sequence ID" value="PKU83464.1"/>
    <property type="molecule type" value="Genomic_DNA"/>
</dbReference>
<dbReference type="Pfam" id="PF22936">
    <property type="entry name" value="Pol_BBD"/>
    <property type="match status" value="1"/>
</dbReference>
<dbReference type="PANTHER" id="PTHR42648">
    <property type="entry name" value="TRANSPOSASE, PUTATIVE-RELATED"/>
    <property type="match status" value="1"/>
</dbReference>
<dbReference type="GO" id="GO:0003676">
    <property type="term" value="F:nucleic acid binding"/>
    <property type="evidence" value="ECO:0007669"/>
    <property type="project" value="InterPro"/>
</dbReference>
<dbReference type="InterPro" id="IPR036397">
    <property type="entry name" value="RNaseH_sf"/>
</dbReference>
<protein>
    <submittedName>
        <fullName evidence="4">Retrovirus-related Pol polyprotein from transposon TNT 1-94</fullName>
    </submittedName>
</protein>